<accession>A0A8J2IYZ1</accession>
<reference evidence="2" key="1">
    <citation type="submission" date="2021-06" db="EMBL/GenBank/DDBJ databases">
        <authorList>
            <person name="Hodson N. C."/>
            <person name="Mongue J. A."/>
            <person name="Jaron S. K."/>
        </authorList>
    </citation>
    <scope>NUCLEOTIDE SEQUENCE</scope>
</reference>
<sequence length="116" mass="13227">MANPNSVPKSTWKLDSVEVKEKYWTQGFGNVYCRNRHANEVLSIGRARHRRKQPCHNESERSNSEERETTDHISNLLLLLPEQGIFQDTFLNPPNHPPIPTSVTTWDISDIGSGSD</sequence>
<comment type="caution">
    <text evidence="2">The sequence shown here is derived from an EMBL/GenBank/DDBJ whole genome shotgun (WGS) entry which is preliminary data.</text>
</comment>
<protein>
    <submittedName>
        <fullName evidence="2">Uncharacterized protein</fullName>
    </submittedName>
</protein>
<feature type="region of interest" description="Disordered" evidence="1">
    <location>
        <begin position="44"/>
        <end position="70"/>
    </location>
</feature>
<proteinExistence type="predicted"/>
<organism evidence="2 3">
    <name type="scientific">Allacma fusca</name>
    <dbReference type="NCBI Taxonomy" id="39272"/>
    <lineage>
        <taxon>Eukaryota</taxon>
        <taxon>Metazoa</taxon>
        <taxon>Ecdysozoa</taxon>
        <taxon>Arthropoda</taxon>
        <taxon>Hexapoda</taxon>
        <taxon>Collembola</taxon>
        <taxon>Symphypleona</taxon>
        <taxon>Sminthuridae</taxon>
        <taxon>Allacma</taxon>
    </lineage>
</organism>
<keyword evidence="3" id="KW-1185">Reference proteome</keyword>
<evidence type="ECO:0000313" key="3">
    <source>
        <dbReference type="Proteomes" id="UP000708208"/>
    </source>
</evidence>
<feature type="compositionally biased region" description="Basic and acidic residues" evidence="1">
    <location>
        <begin position="55"/>
        <end position="70"/>
    </location>
</feature>
<evidence type="ECO:0000313" key="2">
    <source>
        <dbReference type="EMBL" id="CAG7659254.1"/>
    </source>
</evidence>
<feature type="region of interest" description="Disordered" evidence="1">
    <location>
        <begin position="93"/>
        <end position="116"/>
    </location>
</feature>
<gene>
    <name evidence="2" type="ORF">AFUS01_LOCUS1083</name>
</gene>
<dbReference type="EMBL" id="CAJVCH010006002">
    <property type="protein sequence ID" value="CAG7659254.1"/>
    <property type="molecule type" value="Genomic_DNA"/>
</dbReference>
<feature type="compositionally biased region" description="Polar residues" evidence="1">
    <location>
        <begin position="101"/>
        <end position="116"/>
    </location>
</feature>
<name>A0A8J2IYZ1_9HEXA</name>
<dbReference type="AlphaFoldDB" id="A0A8J2IYZ1"/>
<evidence type="ECO:0000256" key="1">
    <source>
        <dbReference type="SAM" id="MobiDB-lite"/>
    </source>
</evidence>
<dbReference type="Proteomes" id="UP000708208">
    <property type="component" value="Unassembled WGS sequence"/>
</dbReference>